<evidence type="ECO:0000256" key="1">
    <source>
        <dbReference type="SAM" id="Phobius"/>
    </source>
</evidence>
<feature type="transmembrane region" description="Helical" evidence="1">
    <location>
        <begin position="63"/>
        <end position="82"/>
    </location>
</feature>
<evidence type="ECO:0000313" key="3">
    <source>
        <dbReference type="EMBL" id="SDE73817.1"/>
    </source>
</evidence>
<dbReference type="STRING" id="482827.SAMN04488243_10875"/>
<evidence type="ECO:0000259" key="2">
    <source>
        <dbReference type="PROSITE" id="PS50887"/>
    </source>
</evidence>
<feature type="domain" description="GGDEF" evidence="2">
    <location>
        <begin position="202"/>
        <end position="311"/>
    </location>
</feature>
<dbReference type="GO" id="GO:0043709">
    <property type="term" value="P:cell adhesion involved in single-species biofilm formation"/>
    <property type="evidence" value="ECO:0007669"/>
    <property type="project" value="TreeGrafter"/>
</dbReference>
<keyword evidence="1" id="KW-1133">Transmembrane helix</keyword>
<dbReference type="Proteomes" id="UP000199446">
    <property type="component" value="Unassembled WGS sequence"/>
</dbReference>
<dbReference type="PROSITE" id="PS50887">
    <property type="entry name" value="GGDEF"/>
    <property type="match status" value="1"/>
</dbReference>
<dbReference type="Gene3D" id="3.30.70.270">
    <property type="match status" value="1"/>
</dbReference>
<dbReference type="NCBIfam" id="TIGR00254">
    <property type="entry name" value="GGDEF"/>
    <property type="match status" value="1"/>
</dbReference>
<dbReference type="GO" id="GO:0005886">
    <property type="term" value="C:plasma membrane"/>
    <property type="evidence" value="ECO:0007669"/>
    <property type="project" value="TreeGrafter"/>
</dbReference>
<organism evidence="3 4">
    <name type="scientific">Thermus arciformis</name>
    <dbReference type="NCBI Taxonomy" id="482827"/>
    <lineage>
        <taxon>Bacteria</taxon>
        <taxon>Thermotogati</taxon>
        <taxon>Deinococcota</taxon>
        <taxon>Deinococci</taxon>
        <taxon>Thermales</taxon>
        <taxon>Thermaceae</taxon>
        <taxon>Thermus</taxon>
    </lineage>
</organism>
<feature type="transmembrane region" description="Helical" evidence="1">
    <location>
        <begin position="139"/>
        <end position="159"/>
    </location>
</feature>
<dbReference type="PANTHER" id="PTHR45138:SF9">
    <property type="entry name" value="DIGUANYLATE CYCLASE DGCM-RELATED"/>
    <property type="match status" value="1"/>
</dbReference>
<keyword evidence="1" id="KW-0472">Membrane</keyword>
<accession>A0A1G7FD82</accession>
<feature type="transmembrane region" description="Helical" evidence="1">
    <location>
        <begin position="20"/>
        <end position="51"/>
    </location>
</feature>
<dbReference type="GO" id="GO:0052621">
    <property type="term" value="F:diguanylate cyclase activity"/>
    <property type="evidence" value="ECO:0007669"/>
    <property type="project" value="TreeGrafter"/>
</dbReference>
<dbReference type="RefSeq" id="WP_176758140.1">
    <property type="nucleotide sequence ID" value="NZ_FNBC01000008.1"/>
</dbReference>
<protein>
    <submittedName>
        <fullName evidence="3">Diguanylate cyclase (GGDEF) domain-containing protein</fullName>
    </submittedName>
</protein>
<dbReference type="InterPro" id="IPR029787">
    <property type="entry name" value="Nucleotide_cyclase"/>
</dbReference>
<dbReference type="InterPro" id="IPR043128">
    <property type="entry name" value="Rev_trsase/Diguanyl_cyclase"/>
</dbReference>
<keyword evidence="4" id="KW-1185">Reference proteome</keyword>
<gene>
    <name evidence="3" type="ORF">SAMN04488243_10875</name>
</gene>
<reference evidence="4" key="1">
    <citation type="submission" date="2016-10" db="EMBL/GenBank/DDBJ databases">
        <authorList>
            <person name="Varghese N."/>
            <person name="Submissions S."/>
        </authorList>
    </citation>
    <scope>NUCLEOTIDE SEQUENCE [LARGE SCALE GENOMIC DNA]</scope>
    <source>
        <strain evidence="4">CGMCC 1.6992</strain>
    </source>
</reference>
<dbReference type="EMBL" id="FNBC01000008">
    <property type="protein sequence ID" value="SDE73817.1"/>
    <property type="molecule type" value="Genomic_DNA"/>
</dbReference>
<dbReference type="AlphaFoldDB" id="A0A1G7FD82"/>
<dbReference type="SMART" id="SM00267">
    <property type="entry name" value="GGDEF"/>
    <property type="match status" value="1"/>
</dbReference>
<name>A0A1G7FD82_9DEIN</name>
<sequence>MSPSPGLWPTLGRLYWRLAWVPAVWLPVVFLYGGAVMVWSTLLYWTALPLAYAWGKRTGRERLAVALHLGVAVFTALLSLVAPPEAVVRGLPEGAWRLGVMGFYTVGAYALAAFGGWPGLFLGLAYVLLAPWPQAEVRFVFAGGTLLASVGGLSVGILVDRLEALQRLVEGEALTDPLTRLANRRALEREFPRFQALAAREGFSLLSLWDLDNLKEINDQKGHAAGDAHLVAFARALREEARQGDALYRIGGDEFVGLHLGLGDGGSLEARVRARFPGVSVGFAPVQGQDLAEVLQAADQAMYGKKRGRGG</sequence>
<dbReference type="GO" id="GO:1902201">
    <property type="term" value="P:negative regulation of bacterial-type flagellum-dependent cell motility"/>
    <property type="evidence" value="ECO:0007669"/>
    <property type="project" value="TreeGrafter"/>
</dbReference>
<feature type="transmembrane region" description="Helical" evidence="1">
    <location>
        <begin position="102"/>
        <end position="127"/>
    </location>
</feature>
<dbReference type="SUPFAM" id="SSF55073">
    <property type="entry name" value="Nucleotide cyclase"/>
    <property type="match status" value="1"/>
</dbReference>
<dbReference type="PANTHER" id="PTHR45138">
    <property type="entry name" value="REGULATORY COMPONENTS OF SENSORY TRANSDUCTION SYSTEM"/>
    <property type="match status" value="1"/>
</dbReference>
<dbReference type="Pfam" id="PF00990">
    <property type="entry name" value="GGDEF"/>
    <property type="match status" value="1"/>
</dbReference>
<keyword evidence="1" id="KW-0812">Transmembrane</keyword>
<proteinExistence type="predicted"/>
<dbReference type="CDD" id="cd01949">
    <property type="entry name" value="GGDEF"/>
    <property type="match status" value="1"/>
</dbReference>
<dbReference type="InterPro" id="IPR050469">
    <property type="entry name" value="Diguanylate_Cyclase"/>
</dbReference>
<dbReference type="InterPro" id="IPR000160">
    <property type="entry name" value="GGDEF_dom"/>
</dbReference>
<evidence type="ECO:0000313" key="4">
    <source>
        <dbReference type="Proteomes" id="UP000199446"/>
    </source>
</evidence>